<evidence type="ECO:0000256" key="2">
    <source>
        <dbReference type="ARBA" id="ARBA00022448"/>
    </source>
</evidence>
<dbReference type="InterPro" id="IPR013099">
    <property type="entry name" value="K_chnl_dom"/>
</dbReference>
<keyword evidence="5" id="KW-0851">Voltage-gated channel</keyword>
<dbReference type="Proteomes" id="UP000293162">
    <property type="component" value="Unassembled WGS sequence"/>
</dbReference>
<keyword evidence="9 11" id="KW-0472">Membrane</keyword>
<keyword evidence="6" id="KW-0630">Potassium</keyword>
<dbReference type="InterPro" id="IPR014756">
    <property type="entry name" value="Ig_E-set"/>
</dbReference>
<dbReference type="Gene3D" id="2.60.40.1400">
    <property type="entry name" value="G protein-activated inward rectifier potassium channel 1"/>
    <property type="match status" value="1"/>
</dbReference>
<dbReference type="EMBL" id="SEWF01000039">
    <property type="protein sequence ID" value="RYU93670.1"/>
    <property type="molecule type" value="Genomic_DNA"/>
</dbReference>
<keyword evidence="8" id="KW-0406">Ion transport</keyword>
<feature type="domain" description="Potassium channel" evidence="12">
    <location>
        <begin position="72"/>
        <end position="151"/>
    </location>
</feature>
<dbReference type="SUPFAM" id="SSF81296">
    <property type="entry name" value="E set domains"/>
    <property type="match status" value="1"/>
</dbReference>
<evidence type="ECO:0000256" key="7">
    <source>
        <dbReference type="ARBA" id="ARBA00022989"/>
    </source>
</evidence>
<dbReference type="Pfam" id="PF17655">
    <property type="entry name" value="IRK_C"/>
    <property type="match status" value="1"/>
</dbReference>
<keyword evidence="4 11" id="KW-0812">Transmembrane</keyword>
<gene>
    <name evidence="14" type="ORF">EWM59_20760</name>
</gene>
<sequence length="319" mass="36797">MSKKNLLVENERNRQDLGFGTKLTDRRKRLLKQDGQFNVKRKGQSFEAWLNIYNRFIIMPWKIFFLIVLLVYLLLNFIFAITYYLIGVEHLIGVNMTSTHSQFWDAFFFSAQSLTTVGYGRISPDGFAASWVSSIESLVGLMMFAIVTGLLYGRFSRPNPRILFSDNALIAPYLNINALMFRMVNERSNQLINMEVSLVFSKIEERNGLPTRRYYGLSLERAKVNFFPTDWTIVHPLTEDSPLYNETPESLAASDAEFMIAIQGVDDTFADAIHVRHSYKAEELVWGAKFTPMVEEDGEEIYILDLKKVGNYRPANLNY</sequence>
<dbReference type="PANTHER" id="PTHR11767">
    <property type="entry name" value="INWARD RECTIFIER POTASSIUM CHANNEL"/>
    <property type="match status" value="1"/>
</dbReference>
<evidence type="ECO:0000256" key="3">
    <source>
        <dbReference type="ARBA" id="ARBA00022538"/>
    </source>
</evidence>
<evidence type="ECO:0000256" key="4">
    <source>
        <dbReference type="ARBA" id="ARBA00022692"/>
    </source>
</evidence>
<comment type="caution">
    <text evidence="14">The sequence shown here is derived from an EMBL/GenBank/DDBJ whole genome shotgun (WGS) entry which is preliminary data.</text>
</comment>
<dbReference type="InterPro" id="IPR013518">
    <property type="entry name" value="K_chnl_inward-rec_Kir_cyto"/>
</dbReference>
<dbReference type="PRINTS" id="PR01320">
    <property type="entry name" value="KIRCHANNEL"/>
</dbReference>
<dbReference type="GO" id="GO:0034702">
    <property type="term" value="C:monoatomic ion channel complex"/>
    <property type="evidence" value="ECO:0007669"/>
    <property type="project" value="UniProtKB-KW"/>
</dbReference>
<dbReference type="RefSeq" id="WP_130023173.1">
    <property type="nucleotide sequence ID" value="NZ_SEWF01000039.1"/>
</dbReference>
<dbReference type="InterPro" id="IPR016449">
    <property type="entry name" value="K_chnl_inward-rec_Kir"/>
</dbReference>
<dbReference type="Pfam" id="PF07885">
    <property type="entry name" value="Ion_trans_2"/>
    <property type="match status" value="1"/>
</dbReference>
<keyword evidence="3" id="KW-0633">Potassium transport</keyword>
<dbReference type="GO" id="GO:1990573">
    <property type="term" value="P:potassium ion import across plasma membrane"/>
    <property type="evidence" value="ECO:0007669"/>
    <property type="project" value="TreeGrafter"/>
</dbReference>
<proteinExistence type="predicted"/>
<evidence type="ECO:0000256" key="6">
    <source>
        <dbReference type="ARBA" id="ARBA00022958"/>
    </source>
</evidence>
<evidence type="ECO:0000259" key="13">
    <source>
        <dbReference type="Pfam" id="PF17655"/>
    </source>
</evidence>
<reference evidence="14 15" key="1">
    <citation type="submission" date="2019-02" db="EMBL/GenBank/DDBJ databases">
        <title>Bacterial novel species Emticicia sp. 17J42-9 isolated from soil.</title>
        <authorList>
            <person name="Jung H.-Y."/>
        </authorList>
    </citation>
    <scope>NUCLEOTIDE SEQUENCE [LARGE SCALE GENOMIC DNA]</scope>
    <source>
        <strain evidence="14 15">17J42-9</strain>
    </source>
</reference>
<keyword evidence="10" id="KW-0407">Ion channel</keyword>
<dbReference type="InterPro" id="IPR041647">
    <property type="entry name" value="IRK_C"/>
</dbReference>
<keyword evidence="2" id="KW-0813">Transport</keyword>
<dbReference type="OrthoDB" id="9813518at2"/>
<dbReference type="GO" id="GO:0034765">
    <property type="term" value="P:regulation of monoatomic ion transmembrane transport"/>
    <property type="evidence" value="ECO:0007669"/>
    <property type="project" value="TreeGrafter"/>
</dbReference>
<protein>
    <submittedName>
        <fullName evidence="14">Potassium transporter</fullName>
    </submittedName>
</protein>
<evidence type="ECO:0000313" key="14">
    <source>
        <dbReference type="EMBL" id="RYU93670.1"/>
    </source>
</evidence>
<evidence type="ECO:0000259" key="12">
    <source>
        <dbReference type="Pfam" id="PF07885"/>
    </source>
</evidence>
<evidence type="ECO:0000313" key="15">
    <source>
        <dbReference type="Proteomes" id="UP000293162"/>
    </source>
</evidence>
<accession>A0A4V1ZCS4</accession>
<evidence type="ECO:0000256" key="10">
    <source>
        <dbReference type="ARBA" id="ARBA00023303"/>
    </source>
</evidence>
<evidence type="ECO:0000256" key="5">
    <source>
        <dbReference type="ARBA" id="ARBA00022882"/>
    </source>
</evidence>
<evidence type="ECO:0000256" key="11">
    <source>
        <dbReference type="SAM" id="Phobius"/>
    </source>
</evidence>
<organism evidence="14 15">
    <name type="scientific">Emticicia agri</name>
    <dbReference type="NCBI Taxonomy" id="2492393"/>
    <lineage>
        <taxon>Bacteria</taxon>
        <taxon>Pseudomonadati</taxon>
        <taxon>Bacteroidota</taxon>
        <taxon>Cytophagia</taxon>
        <taxon>Cytophagales</taxon>
        <taxon>Leadbetterellaceae</taxon>
        <taxon>Emticicia</taxon>
    </lineage>
</organism>
<evidence type="ECO:0000256" key="9">
    <source>
        <dbReference type="ARBA" id="ARBA00023136"/>
    </source>
</evidence>
<dbReference type="Gene3D" id="1.10.287.70">
    <property type="match status" value="1"/>
</dbReference>
<keyword evidence="7 11" id="KW-1133">Transmembrane helix</keyword>
<dbReference type="SUPFAM" id="SSF81324">
    <property type="entry name" value="Voltage-gated potassium channels"/>
    <property type="match status" value="1"/>
</dbReference>
<name>A0A4V1ZCS4_9BACT</name>
<feature type="domain" description="Inward rectifier potassium channel C-terminal" evidence="13">
    <location>
        <begin position="162"/>
        <end position="310"/>
    </location>
</feature>
<comment type="subcellular location">
    <subcellularLocation>
        <location evidence="1">Membrane</location>
        <topology evidence="1">Multi-pass membrane protein</topology>
    </subcellularLocation>
</comment>
<evidence type="ECO:0000256" key="1">
    <source>
        <dbReference type="ARBA" id="ARBA00004141"/>
    </source>
</evidence>
<keyword evidence="15" id="KW-1185">Reference proteome</keyword>
<feature type="transmembrane region" description="Helical" evidence="11">
    <location>
        <begin position="63"/>
        <end position="86"/>
    </location>
</feature>
<dbReference type="GO" id="GO:0005242">
    <property type="term" value="F:inward rectifier potassium channel activity"/>
    <property type="evidence" value="ECO:0007669"/>
    <property type="project" value="InterPro"/>
</dbReference>
<evidence type="ECO:0000256" key="8">
    <source>
        <dbReference type="ARBA" id="ARBA00023065"/>
    </source>
</evidence>
<dbReference type="GO" id="GO:0005886">
    <property type="term" value="C:plasma membrane"/>
    <property type="evidence" value="ECO:0007669"/>
    <property type="project" value="TreeGrafter"/>
</dbReference>
<feature type="transmembrane region" description="Helical" evidence="11">
    <location>
        <begin position="128"/>
        <end position="152"/>
    </location>
</feature>
<dbReference type="AlphaFoldDB" id="A0A4V1ZCS4"/>